<dbReference type="InterPro" id="IPR052895">
    <property type="entry name" value="HetReg/Transcr_Mod"/>
</dbReference>
<dbReference type="Proteomes" id="UP000799537">
    <property type="component" value="Unassembled WGS sequence"/>
</dbReference>
<name>A0A6A6CZV7_ZASCE</name>
<keyword evidence="3" id="KW-1185">Reference proteome</keyword>
<sequence length="506" mass="57736">MSTFKLETDILPHFQAISYTWGDPHDQRQILVNGNPVLVRKNCHYALWQARLHHEGHIWIDSVCINQEDPQEKGSQVSIMARIFASATKTVACIGPQTDHSRFLFDLCRESDELETTTMGTLEPQEAEYRAKDWLASKDLDRICESISKFGNRPYWSRLWIVQELHAATTISFCCGEDTMEWDIMRKLQAIYDFLKQKDVSPKVAYDIEATPMINLIRILNNIGGIGTRGLLTRLWKLECEDKRDRVYGILSMVEWPSACAPIVPDYQKDAVQLALDFMDYILASGGTLRHISALLQALGITDSMLPQVNASSKPCEWYCYGLERAYRISTDSFGELNIRFQATRSRIWSSRYLPLESPSHHVRTVLFSNTRIEAALVSEYVQEGDIILVGGPYAICVRPLSDSTEFEWLGPVLMSEHLLRVSSTRDRLPTHREGKGTRLEDLHFRFQLTKEEILMLATDDSEHFGRLVSGGLPSVGRRVQVGHRGHSILHSDQDWSVYVTQLADQ</sequence>
<evidence type="ECO:0000313" key="2">
    <source>
        <dbReference type="EMBL" id="KAF2171698.1"/>
    </source>
</evidence>
<dbReference type="PANTHER" id="PTHR24148:SF73">
    <property type="entry name" value="HET DOMAIN PROTEIN (AFU_ORTHOLOGUE AFUA_8G01020)"/>
    <property type="match status" value="1"/>
</dbReference>
<evidence type="ECO:0000259" key="1">
    <source>
        <dbReference type="Pfam" id="PF06985"/>
    </source>
</evidence>
<dbReference type="RefSeq" id="XP_033672587.1">
    <property type="nucleotide sequence ID" value="XM_033804281.1"/>
</dbReference>
<organism evidence="2 3">
    <name type="scientific">Zasmidium cellare ATCC 36951</name>
    <dbReference type="NCBI Taxonomy" id="1080233"/>
    <lineage>
        <taxon>Eukaryota</taxon>
        <taxon>Fungi</taxon>
        <taxon>Dikarya</taxon>
        <taxon>Ascomycota</taxon>
        <taxon>Pezizomycotina</taxon>
        <taxon>Dothideomycetes</taxon>
        <taxon>Dothideomycetidae</taxon>
        <taxon>Mycosphaerellales</taxon>
        <taxon>Mycosphaerellaceae</taxon>
        <taxon>Zasmidium</taxon>
    </lineage>
</organism>
<evidence type="ECO:0000313" key="3">
    <source>
        <dbReference type="Proteomes" id="UP000799537"/>
    </source>
</evidence>
<dbReference type="PANTHER" id="PTHR24148">
    <property type="entry name" value="ANKYRIN REPEAT DOMAIN-CONTAINING PROTEIN 39 HOMOLOG-RELATED"/>
    <property type="match status" value="1"/>
</dbReference>
<accession>A0A6A6CZV7</accession>
<feature type="domain" description="Heterokaryon incompatibility" evidence="1">
    <location>
        <begin position="14"/>
        <end position="164"/>
    </location>
</feature>
<dbReference type="EMBL" id="ML993582">
    <property type="protein sequence ID" value="KAF2171698.1"/>
    <property type="molecule type" value="Genomic_DNA"/>
</dbReference>
<proteinExistence type="predicted"/>
<dbReference type="InterPro" id="IPR010730">
    <property type="entry name" value="HET"/>
</dbReference>
<dbReference type="Pfam" id="PF06985">
    <property type="entry name" value="HET"/>
    <property type="match status" value="1"/>
</dbReference>
<dbReference type="AlphaFoldDB" id="A0A6A6CZV7"/>
<reference evidence="2" key="1">
    <citation type="journal article" date="2020" name="Stud. Mycol.">
        <title>101 Dothideomycetes genomes: a test case for predicting lifestyles and emergence of pathogens.</title>
        <authorList>
            <person name="Haridas S."/>
            <person name="Albert R."/>
            <person name="Binder M."/>
            <person name="Bloem J."/>
            <person name="Labutti K."/>
            <person name="Salamov A."/>
            <person name="Andreopoulos B."/>
            <person name="Baker S."/>
            <person name="Barry K."/>
            <person name="Bills G."/>
            <person name="Bluhm B."/>
            <person name="Cannon C."/>
            <person name="Castanera R."/>
            <person name="Culley D."/>
            <person name="Daum C."/>
            <person name="Ezra D."/>
            <person name="Gonzalez J."/>
            <person name="Henrissat B."/>
            <person name="Kuo A."/>
            <person name="Liang C."/>
            <person name="Lipzen A."/>
            <person name="Lutzoni F."/>
            <person name="Magnuson J."/>
            <person name="Mondo S."/>
            <person name="Nolan M."/>
            <person name="Ohm R."/>
            <person name="Pangilinan J."/>
            <person name="Park H.-J."/>
            <person name="Ramirez L."/>
            <person name="Alfaro M."/>
            <person name="Sun H."/>
            <person name="Tritt A."/>
            <person name="Yoshinaga Y."/>
            <person name="Zwiers L.-H."/>
            <person name="Turgeon B."/>
            <person name="Goodwin S."/>
            <person name="Spatafora J."/>
            <person name="Crous P."/>
            <person name="Grigoriev I."/>
        </authorList>
    </citation>
    <scope>NUCLEOTIDE SEQUENCE</scope>
    <source>
        <strain evidence="2">ATCC 36951</strain>
    </source>
</reference>
<dbReference type="GeneID" id="54557553"/>
<protein>
    <recommendedName>
        <fullName evidence="1">Heterokaryon incompatibility domain-containing protein</fullName>
    </recommendedName>
</protein>
<dbReference type="OrthoDB" id="3650304at2759"/>
<gene>
    <name evidence="2" type="ORF">M409DRAFT_17935</name>
</gene>